<dbReference type="HAMAP" id="MF_00090">
    <property type="entry name" value="PIMT"/>
    <property type="match status" value="1"/>
</dbReference>
<keyword evidence="6 7" id="KW-0949">S-adenosyl-L-methionine</keyword>
<dbReference type="NCBIfam" id="NF001453">
    <property type="entry name" value="PRK00312.1"/>
    <property type="match status" value="1"/>
</dbReference>
<dbReference type="PANTHER" id="PTHR11579:SF0">
    <property type="entry name" value="PROTEIN-L-ISOASPARTATE(D-ASPARTATE) O-METHYLTRANSFERASE"/>
    <property type="match status" value="1"/>
</dbReference>
<dbReference type="InterPro" id="IPR029063">
    <property type="entry name" value="SAM-dependent_MTases_sf"/>
</dbReference>
<protein>
    <recommendedName>
        <fullName evidence="7">Protein-L-isoaspartate O-methyltransferase</fullName>
        <ecNumber evidence="7">2.1.1.77</ecNumber>
    </recommendedName>
    <alternativeName>
        <fullName evidence="7">L-isoaspartyl protein carboxyl methyltransferase</fullName>
    </alternativeName>
    <alternativeName>
        <fullName evidence="7">Protein L-isoaspartyl methyltransferase</fullName>
    </alternativeName>
    <alternativeName>
        <fullName evidence="7">Protein-beta-aspartate methyltransferase</fullName>
        <shortName evidence="7">PIMT</shortName>
    </alternativeName>
</protein>
<evidence type="ECO:0000256" key="5">
    <source>
        <dbReference type="ARBA" id="ARBA00022679"/>
    </source>
</evidence>
<dbReference type="GO" id="GO:0004719">
    <property type="term" value="F:protein-L-isoaspartate (D-aspartate) O-methyltransferase activity"/>
    <property type="evidence" value="ECO:0007669"/>
    <property type="project" value="UniProtKB-UniRule"/>
</dbReference>
<keyword evidence="4 7" id="KW-0489">Methyltransferase</keyword>
<dbReference type="PROSITE" id="PS01279">
    <property type="entry name" value="PCMT"/>
    <property type="match status" value="1"/>
</dbReference>
<evidence type="ECO:0000256" key="4">
    <source>
        <dbReference type="ARBA" id="ARBA00022603"/>
    </source>
</evidence>
<dbReference type="STRING" id="1379270.GEMMAAP_08740"/>
<evidence type="ECO:0000256" key="3">
    <source>
        <dbReference type="ARBA" id="ARBA00022490"/>
    </source>
</evidence>
<reference evidence="8 9" key="2">
    <citation type="journal article" date="2016" name="Environ. Microbiol. Rep.">
        <title>Metagenomic evidence for the presence of phototrophic Gemmatimonadetes bacteria in diverse environments.</title>
        <authorList>
            <person name="Zeng Y."/>
            <person name="Baumbach J."/>
            <person name="Barbosa E.G."/>
            <person name="Azevedo V."/>
            <person name="Zhang C."/>
            <person name="Koblizek M."/>
        </authorList>
    </citation>
    <scope>NUCLEOTIDE SEQUENCE [LARGE SCALE GENOMIC DNA]</scope>
    <source>
        <strain evidence="8 9">AP64</strain>
    </source>
</reference>
<comment type="catalytic activity">
    <reaction evidence="7">
        <text>[protein]-L-isoaspartate + S-adenosyl-L-methionine = [protein]-L-isoaspartate alpha-methyl ester + S-adenosyl-L-homocysteine</text>
        <dbReference type="Rhea" id="RHEA:12705"/>
        <dbReference type="Rhea" id="RHEA-COMP:12143"/>
        <dbReference type="Rhea" id="RHEA-COMP:12144"/>
        <dbReference type="ChEBI" id="CHEBI:57856"/>
        <dbReference type="ChEBI" id="CHEBI:59789"/>
        <dbReference type="ChEBI" id="CHEBI:90596"/>
        <dbReference type="ChEBI" id="CHEBI:90598"/>
        <dbReference type="EC" id="2.1.1.77"/>
    </reaction>
</comment>
<dbReference type="CDD" id="cd02440">
    <property type="entry name" value="AdoMet_MTases"/>
    <property type="match status" value="1"/>
</dbReference>
<name>A0A143BK85_9BACT</name>
<proteinExistence type="inferred from homology"/>
<accession>A0A143BK85</accession>
<dbReference type="SUPFAM" id="SSF53335">
    <property type="entry name" value="S-adenosyl-L-methionine-dependent methyltransferases"/>
    <property type="match status" value="1"/>
</dbReference>
<dbReference type="eggNOG" id="COG2518">
    <property type="taxonomic scope" value="Bacteria"/>
</dbReference>
<evidence type="ECO:0000313" key="9">
    <source>
        <dbReference type="Proteomes" id="UP000076404"/>
    </source>
</evidence>
<sequence length="219" mass="24136">MVAGTVEPEFRGPRRRLVEALQDKGIKDLALLRAIDTVPRHLFVPSTVRHRAYEDSALPIGSGQTISQPYVHARSVEQLMLTGQEKVLEIGTGSAYQTALLSHLAAQVFSVERYRELLDKARPILQQANVRNVSLSLGDGTLGWREYAPYDGIVVSAGAPHVPQALEDQLAEGGRLLIPIGDKEEQMLTLFTKRAGRLERRDITPVRFVPLIGAQGWPG</sequence>
<dbReference type="PANTHER" id="PTHR11579">
    <property type="entry name" value="PROTEIN-L-ISOASPARTATE O-METHYLTRANSFERASE"/>
    <property type="match status" value="1"/>
</dbReference>
<dbReference type="Gene3D" id="3.40.50.150">
    <property type="entry name" value="Vaccinia Virus protein VP39"/>
    <property type="match status" value="1"/>
</dbReference>
<dbReference type="AlphaFoldDB" id="A0A143BK85"/>
<evidence type="ECO:0000256" key="7">
    <source>
        <dbReference type="HAMAP-Rule" id="MF_00090"/>
    </source>
</evidence>
<dbReference type="Pfam" id="PF01135">
    <property type="entry name" value="PCMT"/>
    <property type="match status" value="1"/>
</dbReference>
<evidence type="ECO:0000256" key="2">
    <source>
        <dbReference type="ARBA" id="ARBA00005369"/>
    </source>
</evidence>
<dbReference type="EC" id="2.1.1.77" evidence="7"/>
<dbReference type="KEGG" id="gph:GEMMAAP_08740"/>
<dbReference type="InterPro" id="IPR000682">
    <property type="entry name" value="PCMT"/>
</dbReference>
<keyword evidence="3 7" id="KW-0963">Cytoplasm</keyword>
<comment type="subcellular location">
    <subcellularLocation>
        <location evidence="1 7">Cytoplasm</location>
    </subcellularLocation>
</comment>
<evidence type="ECO:0000256" key="1">
    <source>
        <dbReference type="ARBA" id="ARBA00004496"/>
    </source>
</evidence>
<evidence type="ECO:0000256" key="6">
    <source>
        <dbReference type="ARBA" id="ARBA00022691"/>
    </source>
</evidence>
<dbReference type="Proteomes" id="UP000076404">
    <property type="component" value="Chromosome"/>
</dbReference>
<dbReference type="NCBIfam" id="TIGR00080">
    <property type="entry name" value="pimt"/>
    <property type="match status" value="1"/>
</dbReference>
<feature type="active site" evidence="7">
    <location>
        <position position="67"/>
    </location>
</feature>
<keyword evidence="5 7" id="KW-0808">Transferase</keyword>
<gene>
    <name evidence="7" type="primary">pcm</name>
    <name evidence="8" type="ORF">GEMMAAP_08740</name>
</gene>
<evidence type="ECO:0000313" key="8">
    <source>
        <dbReference type="EMBL" id="AMW04900.1"/>
    </source>
</evidence>
<dbReference type="FunFam" id="3.40.50.150:FF:000010">
    <property type="entry name" value="Protein-L-isoaspartate O-methyltransferase"/>
    <property type="match status" value="1"/>
</dbReference>
<dbReference type="EMBL" id="CP011454">
    <property type="protein sequence ID" value="AMW04900.1"/>
    <property type="molecule type" value="Genomic_DNA"/>
</dbReference>
<organism evidence="8 9">
    <name type="scientific">Gemmatimonas phototrophica</name>
    <dbReference type="NCBI Taxonomy" id="1379270"/>
    <lineage>
        <taxon>Bacteria</taxon>
        <taxon>Pseudomonadati</taxon>
        <taxon>Gemmatimonadota</taxon>
        <taxon>Gemmatimonadia</taxon>
        <taxon>Gemmatimonadales</taxon>
        <taxon>Gemmatimonadaceae</taxon>
        <taxon>Gemmatimonas</taxon>
    </lineage>
</organism>
<reference evidence="8 9" key="1">
    <citation type="journal article" date="2014" name="Proc. Natl. Acad. Sci. U.S.A.">
        <title>Functional type 2 photosynthetic reaction centers found in the rare bacterial phylum Gemmatimonadetes.</title>
        <authorList>
            <person name="Zeng Y."/>
            <person name="Feng F."/>
            <person name="Medova H."/>
            <person name="Dean J."/>
            <person name="Koblizek M."/>
        </authorList>
    </citation>
    <scope>NUCLEOTIDE SEQUENCE [LARGE SCALE GENOMIC DNA]</scope>
    <source>
        <strain evidence="8 9">AP64</strain>
    </source>
</reference>
<dbReference type="OrthoDB" id="9810066at2"/>
<dbReference type="GO" id="GO:0030091">
    <property type="term" value="P:protein repair"/>
    <property type="evidence" value="ECO:0007669"/>
    <property type="project" value="UniProtKB-UniRule"/>
</dbReference>
<dbReference type="GO" id="GO:0032259">
    <property type="term" value="P:methylation"/>
    <property type="evidence" value="ECO:0007669"/>
    <property type="project" value="UniProtKB-KW"/>
</dbReference>
<comment type="similarity">
    <text evidence="2 7">Belongs to the methyltransferase superfamily. L-isoaspartyl/D-aspartyl protein methyltransferase family.</text>
</comment>
<keyword evidence="9" id="KW-1185">Reference proteome</keyword>
<comment type="function">
    <text evidence="7">Catalyzes the methyl esterification of L-isoaspartyl residues in peptides and proteins that result from spontaneous decomposition of normal L-aspartyl and L-asparaginyl residues. It plays a role in the repair and/or degradation of damaged proteins.</text>
</comment>
<dbReference type="GO" id="GO:0005737">
    <property type="term" value="C:cytoplasm"/>
    <property type="evidence" value="ECO:0007669"/>
    <property type="project" value="UniProtKB-SubCell"/>
</dbReference>